<comment type="caution">
    <text evidence="8">The sequence shown here is derived from an EMBL/GenBank/DDBJ whole genome shotgun (WGS) entry which is preliminary data.</text>
</comment>
<dbReference type="InterPro" id="IPR026992">
    <property type="entry name" value="DIOX_N"/>
</dbReference>
<name>A0A814MTS0_9BILA</name>
<evidence type="ECO:0000313" key="6">
    <source>
        <dbReference type="EMBL" id="CAF0986809.1"/>
    </source>
</evidence>
<evidence type="ECO:0000313" key="10">
    <source>
        <dbReference type="EMBL" id="CAF3787639.1"/>
    </source>
</evidence>
<keyword evidence="3" id="KW-0408">Iron</keyword>
<dbReference type="EMBL" id="CAJNOU010000427">
    <property type="protein sequence ID" value="CAF0994389.1"/>
    <property type="molecule type" value="Genomic_DNA"/>
</dbReference>
<protein>
    <recommendedName>
        <fullName evidence="4">Non-haem dioxygenase N-terminal domain-containing protein</fullName>
    </recommendedName>
</protein>
<keyword evidence="13" id="KW-1185">Reference proteome</keyword>
<dbReference type="Proteomes" id="UP000663882">
    <property type="component" value="Unassembled WGS sequence"/>
</dbReference>
<sequence length="205" mass="23270">MSLIPVIDVSPLVSSSNEQAKFDVSQAIRRACETVGFFQMIGHGIDERLFDKLIIEARRFFAQSSEEKQRYAVHKWNPSNSNQYRGYFPSSVNGKEGLDLSSPYMNPEHELVKNGNPLHELNQYSMHGVLTQYWDEMWHISLELLRAVARAFDLDASYFDKFLDDRSSGGAGTVSTFRLNYYPQLDNPTPVSIGADDGLSILAFY</sequence>
<evidence type="ECO:0000313" key="11">
    <source>
        <dbReference type="EMBL" id="CAF3999861.1"/>
    </source>
</evidence>
<evidence type="ECO:0000313" key="13">
    <source>
        <dbReference type="Proteomes" id="UP000663870"/>
    </source>
</evidence>
<evidence type="ECO:0000313" key="5">
    <source>
        <dbReference type="EMBL" id="CAF0904017.1"/>
    </source>
</evidence>
<dbReference type="EMBL" id="CAJNOT010000230">
    <property type="protein sequence ID" value="CAF0904017.1"/>
    <property type="molecule type" value="Genomic_DNA"/>
</dbReference>
<dbReference type="PANTHER" id="PTHR10209">
    <property type="entry name" value="OXIDOREDUCTASE, 2OG-FE II OXYGENASE FAMILY PROTEIN"/>
    <property type="match status" value="1"/>
</dbReference>
<dbReference type="Proteomes" id="UP000663864">
    <property type="component" value="Unassembled WGS sequence"/>
</dbReference>
<keyword evidence="1" id="KW-0479">Metal-binding</keyword>
<evidence type="ECO:0000256" key="3">
    <source>
        <dbReference type="ARBA" id="ARBA00023004"/>
    </source>
</evidence>
<dbReference type="Gene3D" id="2.60.120.330">
    <property type="entry name" value="B-lactam Antibiotic, Isopenicillin N Synthase, Chain"/>
    <property type="match status" value="1"/>
</dbReference>
<proteinExistence type="predicted"/>
<dbReference type="EMBL" id="CAJOAX010002321">
    <property type="protein sequence ID" value="CAF3787639.1"/>
    <property type="molecule type" value="Genomic_DNA"/>
</dbReference>
<dbReference type="PANTHER" id="PTHR10209:SF885">
    <property type="entry name" value="2OG-FE(II) OXYGENASE FAMILY, PUTATIVE (AFU_ORTHOLOGUE AFUA_2G00750)-RELATED"/>
    <property type="match status" value="1"/>
</dbReference>
<reference evidence="8" key="1">
    <citation type="submission" date="2021-02" db="EMBL/GenBank/DDBJ databases">
        <authorList>
            <person name="Nowell W R."/>
        </authorList>
    </citation>
    <scope>NUCLEOTIDE SEQUENCE</scope>
</reference>
<evidence type="ECO:0000256" key="2">
    <source>
        <dbReference type="ARBA" id="ARBA00023002"/>
    </source>
</evidence>
<dbReference type="Proteomes" id="UP000663836">
    <property type="component" value="Unassembled WGS sequence"/>
</dbReference>
<feature type="domain" description="Non-haem dioxygenase N-terminal" evidence="4">
    <location>
        <begin position="4"/>
        <end position="101"/>
    </location>
</feature>
<evidence type="ECO:0000313" key="12">
    <source>
        <dbReference type="Proteomes" id="UP000663854"/>
    </source>
</evidence>
<dbReference type="OrthoDB" id="288590at2759"/>
<dbReference type="InterPro" id="IPR027443">
    <property type="entry name" value="IPNS-like_sf"/>
</dbReference>
<dbReference type="EMBL" id="CAJOBD010004567">
    <property type="protein sequence ID" value="CAF3999861.1"/>
    <property type="molecule type" value="Genomic_DNA"/>
</dbReference>
<dbReference type="Proteomes" id="UP000663870">
    <property type="component" value="Unassembled WGS sequence"/>
</dbReference>
<organism evidence="8 12">
    <name type="scientific">Rotaria sordida</name>
    <dbReference type="NCBI Taxonomy" id="392033"/>
    <lineage>
        <taxon>Eukaryota</taxon>
        <taxon>Metazoa</taxon>
        <taxon>Spiralia</taxon>
        <taxon>Gnathifera</taxon>
        <taxon>Rotifera</taxon>
        <taxon>Eurotatoria</taxon>
        <taxon>Bdelloidea</taxon>
        <taxon>Philodinida</taxon>
        <taxon>Philodinidae</taxon>
        <taxon>Rotaria</taxon>
    </lineage>
</organism>
<dbReference type="GO" id="GO:0016491">
    <property type="term" value="F:oxidoreductase activity"/>
    <property type="evidence" value="ECO:0007669"/>
    <property type="project" value="UniProtKB-KW"/>
</dbReference>
<accession>A0A814MTS0</accession>
<evidence type="ECO:0000313" key="9">
    <source>
        <dbReference type="EMBL" id="CAF1274843.1"/>
    </source>
</evidence>
<dbReference type="Proteomes" id="UP000663823">
    <property type="component" value="Unassembled WGS sequence"/>
</dbReference>
<evidence type="ECO:0000313" key="8">
    <source>
        <dbReference type="EMBL" id="CAF1084356.1"/>
    </source>
</evidence>
<dbReference type="Proteomes" id="UP000663854">
    <property type="component" value="Unassembled WGS sequence"/>
</dbReference>
<dbReference type="GO" id="GO:0046872">
    <property type="term" value="F:metal ion binding"/>
    <property type="evidence" value="ECO:0007669"/>
    <property type="project" value="UniProtKB-KW"/>
</dbReference>
<evidence type="ECO:0000259" key="4">
    <source>
        <dbReference type="Pfam" id="PF14226"/>
    </source>
</evidence>
<evidence type="ECO:0000256" key="1">
    <source>
        <dbReference type="ARBA" id="ARBA00022723"/>
    </source>
</evidence>
<dbReference type="AlphaFoldDB" id="A0A814MTS0"/>
<dbReference type="Pfam" id="PF14226">
    <property type="entry name" value="DIOX_N"/>
    <property type="match status" value="1"/>
</dbReference>
<keyword evidence="2" id="KW-0560">Oxidoreductase</keyword>
<dbReference type="EMBL" id="CAJNOO010000591">
    <property type="protein sequence ID" value="CAF0986809.1"/>
    <property type="molecule type" value="Genomic_DNA"/>
</dbReference>
<dbReference type="Proteomes" id="UP000663889">
    <property type="component" value="Unassembled WGS sequence"/>
</dbReference>
<evidence type="ECO:0000313" key="7">
    <source>
        <dbReference type="EMBL" id="CAF0994389.1"/>
    </source>
</evidence>
<dbReference type="EMBL" id="CAJNOL010001047">
    <property type="protein sequence ID" value="CAF1274843.1"/>
    <property type="molecule type" value="Genomic_DNA"/>
</dbReference>
<dbReference type="EMBL" id="CAJNOH010000596">
    <property type="protein sequence ID" value="CAF1084356.1"/>
    <property type="molecule type" value="Genomic_DNA"/>
</dbReference>
<dbReference type="SUPFAM" id="SSF51197">
    <property type="entry name" value="Clavaminate synthase-like"/>
    <property type="match status" value="1"/>
</dbReference>
<gene>
    <name evidence="11" type="ORF">JBS370_LOCUS26211</name>
    <name evidence="9" type="ORF">JXQ802_LOCUS28182</name>
    <name evidence="10" type="ORF">OTI717_LOCUS17528</name>
    <name evidence="8" type="ORF">PYM288_LOCUS18838</name>
    <name evidence="6" type="ORF">RFH988_LOCUS13438</name>
    <name evidence="7" type="ORF">SEV965_LOCUS10445</name>
    <name evidence="5" type="ORF">ZHD862_LOCUS7538</name>
</gene>